<dbReference type="InterPro" id="IPR013934">
    <property type="entry name" value="Utp13_C"/>
</dbReference>
<dbReference type="eggNOG" id="KOG0319">
    <property type="taxonomic scope" value="Eukaryota"/>
</dbReference>
<evidence type="ECO:0000256" key="2">
    <source>
        <dbReference type="ARBA" id="ARBA00022574"/>
    </source>
</evidence>
<dbReference type="InterPro" id="IPR019775">
    <property type="entry name" value="WD40_repeat_CS"/>
</dbReference>
<feature type="domain" description="U3 small nucleolar RNA-associated protein 13 C-terminal" evidence="6">
    <location>
        <begin position="649"/>
        <end position="791"/>
    </location>
</feature>
<dbReference type="EMBL" id="JH767169">
    <property type="protein sequence ID" value="EQC31469.1"/>
    <property type="molecule type" value="Genomic_DNA"/>
</dbReference>
<dbReference type="GO" id="GO:0000472">
    <property type="term" value="P:endonucleolytic cleavage to generate mature 5'-end of SSU-rRNA from (SSU-rRNA, 5.8S rRNA, LSU-rRNA)"/>
    <property type="evidence" value="ECO:0007669"/>
    <property type="project" value="TreeGrafter"/>
</dbReference>
<dbReference type="PANTHER" id="PTHR19854">
    <property type="entry name" value="TRANSDUCIN BETA-LIKE 3"/>
    <property type="match status" value="1"/>
</dbReference>
<dbReference type="PROSITE" id="PS50082">
    <property type="entry name" value="WD_REPEATS_2"/>
    <property type="match status" value="10"/>
</dbReference>
<feature type="repeat" description="WD" evidence="5">
    <location>
        <begin position="104"/>
        <end position="145"/>
    </location>
</feature>
<keyword evidence="2 5" id="KW-0853">WD repeat</keyword>
<comment type="subcellular location">
    <subcellularLocation>
        <location evidence="1">Nucleus</location>
        <location evidence="1">Nucleolus</location>
    </subcellularLocation>
</comment>
<accession>T0Q0Y3</accession>
<protein>
    <recommendedName>
        <fullName evidence="6">U3 small nucleolar RNA-associated protein 13 C-terminal domain-containing protein</fullName>
    </recommendedName>
</protein>
<dbReference type="GO" id="GO:0000480">
    <property type="term" value="P:endonucleolytic cleavage in 5'-ETS of tricistronic rRNA transcript (SSU-rRNA, 5.8S rRNA, LSU-rRNA)"/>
    <property type="evidence" value="ECO:0007669"/>
    <property type="project" value="TreeGrafter"/>
</dbReference>
<reference evidence="7 8" key="1">
    <citation type="submission" date="2012-04" db="EMBL/GenBank/DDBJ databases">
        <title>The Genome Sequence of Saprolegnia declina VS20.</title>
        <authorList>
            <consortium name="The Broad Institute Genome Sequencing Platform"/>
            <person name="Russ C."/>
            <person name="Nusbaum C."/>
            <person name="Tyler B."/>
            <person name="van West P."/>
            <person name="Dieguez-Uribeondo J."/>
            <person name="de Bruijn I."/>
            <person name="Tripathy S."/>
            <person name="Jiang R."/>
            <person name="Young S.K."/>
            <person name="Zeng Q."/>
            <person name="Gargeya S."/>
            <person name="Fitzgerald M."/>
            <person name="Haas B."/>
            <person name="Abouelleil A."/>
            <person name="Alvarado L."/>
            <person name="Arachchi H.M."/>
            <person name="Berlin A."/>
            <person name="Chapman S.B."/>
            <person name="Goldberg J."/>
            <person name="Griggs A."/>
            <person name="Gujja S."/>
            <person name="Hansen M."/>
            <person name="Howarth C."/>
            <person name="Imamovic A."/>
            <person name="Larimer J."/>
            <person name="McCowen C."/>
            <person name="Montmayeur A."/>
            <person name="Murphy C."/>
            <person name="Neiman D."/>
            <person name="Pearson M."/>
            <person name="Priest M."/>
            <person name="Roberts A."/>
            <person name="Saif S."/>
            <person name="Shea T."/>
            <person name="Sisk P."/>
            <person name="Sykes S."/>
            <person name="Wortman J."/>
            <person name="Nusbaum C."/>
            <person name="Birren B."/>
        </authorList>
    </citation>
    <scope>NUCLEOTIDE SEQUENCE [LARGE SCALE GENOMIC DNA]</scope>
    <source>
        <strain evidence="7 8">VS20</strain>
    </source>
</reference>
<keyword evidence="3" id="KW-0677">Repeat</keyword>
<feature type="repeat" description="WD" evidence="5">
    <location>
        <begin position="190"/>
        <end position="231"/>
    </location>
</feature>
<dbReference type="InParanoid" id="T0Q0Y3"/>
<dbReference type="GeneID" id="19951793"/>
<feature type="repeat" description="WD" evidence="5">
    <location>
        <begin position="368"/>
        <end position="409"/>
    </location>
</feature>
<feature type="repeat" description="WD" evidence="5">
    <location>
        <begin position="596"/>
        <end position="627"/>
    </location>
</feature>
<dbReference type="InterPro" id="IPR015943">
    <property type="entry name" value="WD40/YVTN_repeat-like_dom_sf"/>
</dbReference>
<evidence type="ECO:0000256" key="4">
    <source>
        <dbReference type="ARBA" id="ARBA00023242"/>
    </source>
</evidence>
<evidence type="ECO:0000256" key="3">
    <source>
        <dbReference type="ARBA" id="ARBA00022737"/>
    </source>
</evidence>
<evidence type="ECO:0000256" key="5">
    <source>
        <dbReference type="PROSITE-ProRule" id="PRU00221"/>
    </source>
</evidence>
<dbReference type="OMA" id="PYVQRHF"/>
<dbReference type="SUPFAM" id="SSF50998">
    <property type="entry name" value="Quinoprotein alcohol dehydrogenase-like"/>
    <property type="match status" value="1"/>
</dbReference>
<dbReference type="SMART" id="SM00320">
    <property type="entry name" value="WD40"/>
    <property type="match status" value="12"/>
</dbReference>
<dbReference type="VEuPathDB" id="FungiDB:SDRG_11066"/>
<feature type="repeat" description="WD" evidence="5">
    <location>
        <begin position="512"/>
        <end position="553"/>
    </location>
</feature>
<dbReference type="GO" id="GO:0030686">
    <property type="term" value="C:90S preribosome"/>
    <property type="evidence" value="ECO:0007669"/>
    <property type="project" value="TreeGrafter"/>
</dbReference>
<dbReference type="PROSITE" id="PS50294">
    <property type="entry name" value="WD_REPEATS_REGION"/>
    <property type="match status" value="9"/>
</dbReference>
<feature type="repeat" description="WD" evidence="5">
    <location>
        <begin position="62"/>
        <end position="103"/>
    </location>
</feature>
<dbReference type="InterPro" id="IPR020472">
    <property type="entry name" value="WD40_PAC1"/>
</dbReference>
<feature type="repeat" description="WD" evidence="5">
    <location>
        <begin position="146"/>
        <end position="189"/>
    </location>
</feature>
<keyword evidence="8" id="KW-1185">Reference proteome</keyword>
<gene>
    <name evidence="7" type="ORF">SDRG_11066</name>
</gene>
<dbReference type="AlphaFoldDB" id="T0Q0Y3"/>
<dbReference type="CDD" id="cd00200">
    <property type="entry name" value="WD40"/>
    <property type="match status" value="2"/>
</dbReference>
<dbReference type="GO" id="GO:0034511">
    <property type="term" value="F:U3 snoRNA binding"/>
    <property type="evidence" value="ECO:0007669"/>
    <property type="project" value="TreeGrafter"/>
</dbReference>
<name>T0Q0Y3_SAPDV</name>
<dbReference type="InterPro" id="IPR036322">
    <property type="entry name" value="WD40_repeat_dom_sf"/>
</dbReference>
<dbReference type="STRING" id="1156394.T0Q0Y3"/>
<dbReference type="GO" id="GO:0032040">
    <property type="term" value="C:small-subunit processome"/>
    <property type="evidence" value="ECO:0007669"/>
    <property type="project" value="InterPro"/>
</dbReference>
<feature type="repeat" description="WD" evidence="5">
    <location>
        <begin position="429"/>
        <end position="450"/>
    </location>
</feature>
<dbReference type="Pfam" id="PF08625">
    <property type="entry name" value="Utp13"/>
    <property type="match status" value="1"/>
</dbReference>
<feature type="repeat" description="WD" evidence="5">
    <location>
        <begin position="470"/>
        <end position="511"/>
    </location>
</feature>
<dbReference type="Pfam" id="PF00400">
    <property type="entry name" value="WD40"/>
    <property type="match status" value="10"/>
</dbReference>
<dbReference type="Gene3D" id="2.130.10.10">
    <property type="entry name" value="YVTN repeat-like/Quinoprotein amine dehydrogenase"/>
    <property type="match status" value="4"/>
</dbReference>
<dbReference type="InterPro" id="IPR001680">
    <property type="entry name" value="WD40_rpt"/>
</dbReference>
<dbReference type="OrthoDB" id="5414888at2759"/>
<dbReference type="PRINTS" id="PR00320">
    <property type="entry name" value="GPROTEINBRPT"/>
</dbReference>
<dbReference type="PROSITE" id="PS00678">
    <property type="entry name" value="WD_REPEATS_1"/>
    <property type="match status" value="5"/>
</dbReference>
<proteinExistence type="predicted"/>
<evidence type="ECO:0000313" key="8">
    <source>
        <dbReference type="Proteomes" id="UP000030762"/>
    </source>
</evidence>
<dbReference type="PANTHER" id="PTHR19854:SF15">
    <property type="entry name" value="TRANSDUCIN BETA-LIKE PROTEIN 3"/>
    <property type="match status" value="1"/>
</dbReference>
<organism evidence="7 8">
    <name type="scientific">Saprolegnia diclina (strain VS20)</name>
    <dbReference type="NCBI Taxonomy" id="1156394"/>
    <lineage>
        <taxon>Eukaryota</taxon>
        <taxon>Sar</taxon>
        <taxon>Stramenopiles</taxon>
        <taxon>Oomycota</taxon>
        <taxon>Saprolegniomycetes</taxon>
        <taxon>Saprolegniales</taxon>
        <taxon>Saprolegniaceae</taxon>
        <taxon>Saprolegnia</taxon>
    </lineage>
</organism>
<dbReference type="InterPro" id="IPR011047">
    <property type="entry name" value="Quinoprotein_ADH-like_sf"/>
</dbReference>
<evidence type="ECO:0000256" key="1">
    <source>
        <dbReference type="ARBA" id="ARBA00004604"/>
    </source>
</evidence>
<dbReference type="FunFam" id="2.130.10.10:FF:000230">
    <property type="entry name" value="Transducin beta-like protein 3"/>
    <property type="match status" value="1"/>
</dbReference>
<dbReference type="SUPFAM" id="SSF50978">
    <property type="entry name" value="WD40 repeat-like"/>
    <property type="match status" value="1"/>
</dbReference>
<dbReference type="RefSeq" id="XP_008615310.1">
    <property type="nucleotide sequence ID" value="XM_008617088.1"/>
</dbReference>
<evidence type="ECO:0000259" key="6">
    <source>
        <dbReference type="Pfam" id="PF08625"/>
    </source>
</evidence>
<feature type="repeat" description="WD" evidence="5">
    <location>
        <begin position="554"/>
        <end position="595"/>
    </location>
</feature>
<sequence length="815" mass="88978">MNAPKRSAVTKTWAPVRTHAGIYTGGKVELMGDLLACMLQEDVAIVDAATGELQFALQADVPDEQKESIVTFAWRPKHRQLVTASRNSLLRLWDIDTKTCLRTIKTADSPILCMDFDPTGTLVATGGSDRSVKVFDIEKGFCTHSFKKHTGIVTLVKFHWDPKQLLVASSSDDSTVRVWDLYAQKEVACIKDHMNPATTVAFALDGYTLLSSGRDKVINFWDLRQQKLLQTVLAHEPVTGLVVLPSESGITFITAGEKGQLKRWVSNGAACSVVATQAKEDARVKYTDLLVNADSSELIAVTAEHNFLLFGAADLVRSRQIIGFNDDILALKFVPTADGAGLSEHVVAATNSEQIRVMHRETLSCELLSGHTDIVMALAVSPDGKYLVSASKDGTARVWDLHTHACVAVGVAGAESLGSIAIAQKLHHYSNHSAFFVTGSTDKTMKLWSLGPVLADGGASTLSLSAMAATKAHEKDVNALAIAPNDRFIASGSQDKLIKIWNASNLALIGTCRGHKRGVWALEFSPVDQCLASASSDKTVKLWSLKDFSCLKTFEGHTASVLNVQFVCAGMQLVSAGADGIVKLWTIKTNECENTLDEHADKIWALAVAKDSSEMITGGADSTIHIWHDFTEIEEEKALADRDAKLLKEQELFNCLRSQDYLQAVKIAFEIAHPFRLMTILRDLKEGPKGTDIAAASDGHVYDDVVRGLDDANLGQLLEWLRDWNTNSKHASVAQLLLSSLLRLVPPSRWSNIPHAAKTLDGLIAFSERHYQRMDRMLCKSYLVDFTIVSMQKLLPAALADDVEELAPPAKKAKI</sequence>
<evidence type="ECO:0000313" key="7">
    <source>
        <dbReference type="EMBL" id="EQC31469.1"/>
    </source>
</evidence>
<dbReference type="Proteomes" id="UP000030762">
    <property type="component" value="Unassembled WGS sequence"/>
</dbReference>
<keyword evidence="4" id="KW-0539">Nucleus</keyword>